<keyword evidence="3" id="KW-1185">Reference proteome</keyword>
<proteinExistence type="predicted"/>
<sequence length="350" mass="36853">MKRLKSVKFFTLALSVSLVFFSCSDDDNATPIVVPSGEEPSNSELYTSNNSDGNIMIYNVTDLDNVSSKSLLTTSLAADGIYYDSSTDMAVQASRSNLGLEGFLDISLNDSGISIDIDVSGSADMESPREVAVNGNFYVVADNADADGNPLTADGRLYIYEKSGTSFTLRNTITTDIKLWGITFKGNDLYAVVDTTGDLAVYTNFLTNDADVSLSASKRITIEGIVRTHGITYDASSDTMILTDIGDAGNTDDDDGGFQVITAFTSKFNATSNGGTLSASEQVRVSGSSTMLGNPVDVAYQASTGTVFIAEAGNGGGRILAYNNIGTGGNITPTLNNQLAAASSVYLYTE</sequence>
<evidence type="ECO:0000256" key="1">
    <source>
        <dbReference type="SAM" id="SignalP"/>
    </source>
</evidence>
<comment type="caution">
    <text evidence="2">The sequence shown here is derived from an EMBL/GenBank/DDBJ whole genome shotgun (WGS) entry which is preliminary data.</text>
</comment>
<dbReference type="EMBL" id="BAABBI010000003">
    <property type="protein sequence ID" value="GAA3789656.1"/>
    <property type="molecule type" value="Genomic_DNA"/>
</dbReference>
<accession>A0ABP7HE52</accession>
<evidence type="ECO:0000313" key="2">
    <source>
        <dbReference type="EMBL" id="GAA3789656.1"/>
    </source>
</evidence>
<organism evidence="2 3">
    <name type="scientific">Corallibacter vietnamensis</name>
    <dbReference type="NCBI Taxonomy" id="904130"/>
    <lineage>
        <taxon>Bacteria</taxon>
        <taxon>Pseudomonadati</taxon>
        <taxon>Bacteroidota</taxon>
        <taxon>Flavobacteriia</taxon>
        <taxon>Flavobacteriales</taxon>
        <taxon>Flavobacteriaceae</taxon>
        <taxon>Corallibacter</taxon>
    </lineage>
</organism>
<feature type="chain" id="PRO_5047280446" evidence="1">
    <location>
        <begin position="30"/>
        <end position="350"/>
    </location>
</feature>
<keyword evidence="1" id="KW-0732">Signal</keyword>
<protein>
    <submittedName>
        <fullName evidence="2">Uncharacterized protein</fullName>
    </submittedName>
</protein>
<gene>
    <name evidence="2" type="ORF">GCM10022271_22600</name>
</gene>
<feature type="signal peptide" evidence="1">
    <location>
        <begin position="1"/>
        <end position="29"/>
    </location>
</feature>
<name>A0ABP7HE52_9FLAO</name>
<dbReference type="SUPFAM" id="SSF75011">
    <property type="entry name" value="3-carboxy-cis,cis-mucoante lactonizing enzyme"/>
    <property type="match status" value="1"/>
</dbReference>
<dbReference type="RefSeq" id="WP_344730673.1">
    <property type="nucleotide sequence ID" value="NZ_BAABBI010000003.1"/>
</dbReference>
<evidence type="ECO:0000313" key="3">
    <source>
        <dbReference type="Proteomes" id="UP001501456"/>
    </source>
</evidence>
<dbReference type="PROSITE" id="PS51257">
    <property type="entry name" value="PROKAR_LIPOPROTEIN"/>
    <property type="match status" value="1"/>
</dbReference>
<reference evidence="3" key="1">
    <citation type="journal article" date="2019" name="Int. J. Syst. Evol. Microbiol.">
        <title>The Global Catalogue of Microorganisms (GCM) 10K type strain sequencing project: providing services to taxonomists for standard genome sequencing and annotation.</title>
        <authorList>
            <consortium name="The Broad Institute Genomics Platform"/>
            <consortium name="The Broad Institute Genome Sequencing Center for Infectious Disease"/>
            <person name="Wu L."/>
            <person name="Ma J."/>
        </authorList>
    </citation>
    <scope>NUCLEOTIDE SEQUENCE [LARGE SCALE GENOMIC DNA]</scope>
    <source>
        <strain evidence="3">JCM 17525</strain>
    </source>
</reference>
<dbReference type="Proteomes" id="UP001501456">
    <property type="component" value="Unassembled WGS sequence"/>
</dbReference>